<dbReference type="OrthoDB" id="17335at2759"/>
<accession>A0A3P8WB42</accession>
<evidence type="ECO:0000256" key="12">
    <source>
        <dbReference type="SAM" id="MobiDB-lite"/>
    </source>
</evidence>
<dbReference type="KEGG" id="csem:103398713"/>
<evidence type="ECO:0000256" key="4">
    <source>
        <dbReference type="ARBA" id="ARBA00022490"/>
    </source>
</evidence>
<dbReference type="InterPro" id="IPR036163">
    <property type="entry name" value="HMA_dom_sf"/>
</dbReference>
<comment type="subunit">
    <text evidence="9">Interacts with mitochondrial contact site and cristae organizing system (MICOS) complex components IMMT/MIC60 and MICOS10/MIC10. Interacts with mitochondrial outer membrane sorting assembly machinery (SAM) complex components SAMM50 and MTX1.</text>
</comment>
<dbReference type="GO" id="GO:0046872">
    <property type="term" value="F:metal ion binding"/>
    <property type="evidence" value="ECO:0007669"/>
    <property type="project" value="InterPro"/>
</dbReference>
<dbReference type="InterPro" id="IPR016024">
    <property type="entry name" value="ARM-type_fold"/>
</dbReference>
<dbReference type="InterPro" id="IPR000225">
    <property type="entry name" value="Armadillo"/>
</dbReference>
<dbReference type="GeneTree" id="ENSGT00390000014100"/>
<protein>
    <recommendedName>
        <fullName evidence="3 10">Armadillo repeat-containing protein 1</fullName>
    </recommendedName>
</protein>
<evidence type="ECO:0000256" key="8">
    <source>
        <dbReference type="ARBA" id="ARBA00023764"/>
    </source>
</evidence>
<evidence type="ECO:0000256" key="7">
    <source>
        <dbReference type="ARBA" id="ARBA00023136"/>
    </source>
</evidence>
<dbReference type="PIRSF" id="PIRSF013899">
    <property type="entry name" value="UCP013899"/>
    <property type="match status" value="1"/>
</dbReference>
<dbReference type="GeneID" id="103398713"/>
<dbReference type="STRING" id="244447.ENSCSEP00000022856"/>
<keyword evidence="14" id="KW-1185">Reference proteome</keyword>
<reference evidence="13" key="2">
    <citation type="submission" date="2025-09" db="UniProtKB">
        <authorList>
            <consortium name="Ensembl"/>
        </authorList>
    </citation>
    <scope>IDENTIFICATION</scope>
</reference>
<dbReference type="AlphaFoldDB" id="A0A3P8WB42"/>
<dbReference type="RefSeq" id="XP_008335646.1">
    <property type="nucleotide sequence ID" value="XM_008337424.2"/>
</dbReference>
<dbReference type="Ensembl" id="ENSCSET00000023150.1">
    <property type="protein sequence ID" value="ENSCSEP00000022856.1"/>
    <property type="gene ID" value="ENSCSEG00000014530.1"/>
</dbReference>
<dbReference type="PROSITE" id="PS50176">
    <property type="entry name" value="ARM_REPEAT"/>
    <property type="match status" value="1"/>
</dbReference>
<dbReference type="SUPFAM" id="SSF55008">
    <property type="entry name" value="HMA, heavy metal-associated domain"/>
    <property type="match status" value="1"/>
</dbReference>
<keyword evidence="4" id="KW-0963">Cytoplasm</keyword>
<feature type="region of interest" description="Disordered" evidence="12">
    <location>
        <begin position="232"/>
        <end position="260"/>
    </location>
</feature>
<evidence type="ECO:0000256" key="3">
    <source>
        <dbReference type="ARBA" id="ARBA00013732"/>
    </source>
</evidence>
<organism evidence="13 14">
    <name type="scientific">Cynoglossus semilaevis</name>
    <name type="common">Tongue sole</name>
    <dbReference type="NCBI Taxonomy" id="244447"/>
    <lineage>
        <taxon>Eukaryota</taxon>
        <taxon>Metazoa</taxon>
        <taxon>Chordata</taxon>
        <taxon>Craniata</taxon>
        <taxon>Vertebrata</taxon>
        <taxon>Euteleostomi</taxon>
        <taxon>Actinopterygii</taxon>
        <taxon>Neopterygii</taxon>
        <taxon>Teleostei</taxon>
        <taxon>Neoteleostei</taxon>
        <taxon>Acanthomorphata</taxon>
        <taxon>Carangaria</taxon>
        <taxon>Pleuronectiformes</taxon>
        <taxon>Pleuronectoidei</taxon>
        <taxon>Cynoglossidae</taxon>
        <taxon>Cynoglossinae</taxon>
        <taxon>Cynoglossus</taxon>
    </lineage>
</organism>
<dbReference type="PANTHER" id="PTHR46840:SF1">
    <property type="entry name" value="ARMADILLO REPEAT-CONTAINING PROTEIN 1"/>
    <property type="match status" value="1"/>
</dbReference>
<sequence>MASAESDALAVVTQLKELASDPMNRRAIVQDQGCLPGLILFLDHSNPQVVYAALLAIRYLAECRANREKLKEELGMMVSLQKVLDQSSSPGETRLLAAEIFQLLKTSTHAVDAQGSHQAAMVSSCRHRTRFFLGSSNKRAKTVTLQIEGLDDASRRCVCEDALLKVRGVISFTFQMALRRCIIRIRSDLKVEVLAAAISSTQVMKAQQVVKTSAGEEVLVPIAEDGSVKLEQNPELPDYLPEDESPSQEPDKAVSQVGSGLDGPGWLGATANFLSRSFYW</sequence>
<evidence type="ECO:0000256" key="10">
    <source>
        <dbReference type="PIRNR" id="PIRNR013899"/>
    </source>
</evidence>
<reference evidence="13" key="1">
    <citation type="submission" date="2025-08" db="UniProtKB">
        <authorList>
            <consortium name="Ensembl"/>
        </authorList>
    </citation>
    <scope>IDENTIFICATION</scope>
</reference>
<dbReference type="InParanoid" id="A0A3P8WB42"/>
<evidence type="ECO:0000256" key="11">
    <source>
        <dbReference type="PROSITE-ProRule" id="PRU00259"/>
    </source>
</evidence>
<dbReference type="PANTHER" id="PTHR46840">
    <property type="entry name" value="ARMADILLO REPEAT-CONTAINING PROTEIN 1"/>
    <property type="match status" value="1"/>
</dbReference>
<dbReference type="Gene3D" id="1.25.10.10">
    <property type="entry name" value="Leucine-rich Repeat Variant"/>
    <property type="match status" value="1"/>
</dbReference>
<dbReference type="SMART" id="SM00185">
    <property type="entry name" value="ARM"/>
    <property type="match status" value="1"/>
</dbReference>
<keyword evidence="6" id="KW-0496">Mitochondrion</keyword>
<evidence type="ECO:0000313" key="14">
    <source>
        <dbReference type="Proteomes" id="UP000265120"/>
    </source>
</evidence>
<dbReference type="GO" id="GO:0005741">
    <property type="term" value="C:mitochondrial outer membrane"/>
    <property type="evidence" value="ECO:0007669"/>
    <property type="project" value="UniProtKB-SubCell"/>
</dbReference>
<dbReference type="Proteomes" id="UP000265120">
    <property type="component" value="Unassembled WGS sequence"/>
</dbReference>
<evidence type="ECO:0000256" key="2">
    <source>
        <dbReference type="ARBA" id="ARBA00004496"/>
    </source>
</evidence>
<comment type="subcellular location">
    <subcellularLocation>
        <location evidence="2">Cytoplasm</location>
    </subcellularLocation>
    <subcellularLocation>
        <location evidence="1">Mitochondrion outer membrane</location>
    </subcellularLocation>
</comment>
<dbReference type="InterPro" id="IPR016617">
    <property type="entry name" value="ARMC1"/>
</dbReference>
<dbReference type="SUPFAM" id="SSF48371">
    <property type="entry name" value="ARM repeat"/>
    <property type="match status" value="1"/>
</dbReference>
<comment type="function">
    <text evidence="8">In association with mitochondrial contact site and cristae organizing system (MICOS) complex components and mitochondrial outer membrane sorting assembly machinery (SAM) complex components may regulate mitochondrial dynamics playing a role in determining mitochondrial length, distribution and motility.</text>
</comment>
<dbReference type="InterPro" id="IPR011989">
    <property type="entry name" value="ARM-like"/>
</dbReference>
<proteinExistence type="predicted"/>
<keyword evidence="7" id="KW-0472">Membrane</keyword>
<evidence type="ECO:0000313" key="13">
    <source>
        <dbReference type="Ensembl" id="ENSCSEP00000022856.1"/>
    </source>
</evidence>
<dbReference type="Pfam" id="PF00514">
    <property type="entry name" value="Arm"/>
    <property type="match status" value="1"/>
</dbReference>
<name>A0A3P8WB42_CYNSE</name>
<dbReference type="OMA" id="VTRNKFN"/>
<keyword evidence="5" id="KW-1000">Mitochondrion outer membrane</keyword>
<evidence type="ECO:0000256" key="9">
    <source>
        <dbReference type="ARBA" id="ARBA00046478"/>
    </source>
</evidence>
<evidence type="ECO:0000256" key="6">
    <source>
        <dbReference type="ARBA" id="ARBA00023128"/>
    </source>
</evidence>
<evidence type="ECO:0000256" key="5">
    <source>
        <dbReference type="ARBA" id="ARBA00022787"/>
    </source>
</evidence>
<evidence type="ECO:0000256" key="1">
    <source>
        <dbReference type="ARBA" id="ARBA00004294"/>
    </source>
</evidence>
<feature type="repeat" description="ARM" evidence="11">
    <location>
        <begin position="33"/>
        <end position="75"/>
    </location>
</feature>